<dbReference type="RefSeq" id="WP_242941754.1">
    <property type="nucleotide sequence ID" value="NZ_FUWW01000012.1"/>
</dbReference>
<gene>
    <name evidence="1" type="ORF">SAMN02745114_01201</name>
</gene>
<dbReference type="InterPro" id="IPR011050">
    <property type="entry name" value="Pectin_lyase_fold/virulence"/>
</dbReference>
<name>A0A1T4MB01_9FIRM</name>
<protein>
    <recommendedName>
        <fullName evidence="3">Right handed beta helix region</fullName>
    </recommendedName>
</protein>
<dbReference type="Proteomes" id="UP000190657">
    <property type="component" value="Unassembled WGS sequence"/>
</dbReference>
<dbReference type="AlphaFoldDB" id="A0A1T4MB01"/>
<sequence>MKSTTYYASSLNGNDNNDGLTPQTAFLTLDKVNSLKLNAGDRILLERGSVFNNQFLHLKNCGSIDGEAIEIAPYGDGERPPFINTNGEGIWYQDYGTKLDNAGHIYKGDVSSSVLLYDVENIIIRDIEIANKEEFTTPEAYSDPDKRDRTGVAVVAQNRGTIHSITLKNLFVHDVNGNVYNKHMNNGGIYMTAFKPEDESKTGVARYDGVTVEGCFVKNVSRWGIAVGYSYRHADFAGKELKEETFEKYGNLNILITGNYTKNIGGDAITPMYALTPLVEHNVSDTCATEMNDRVYTKPGKRMGKVAAAIWPWKCKNALLQYNEGVDTKLNQDGMPWDADSGDGTTYKYNYSRLNEGGCMMFCLGEAVHNTFVNNVSYDDLGGILSPSGNPDAYVADNEFYMRKSVPLKRKRNHGKMTLKNNKIEIID</sequence>
<dbReference type="InterPro" id="IPR012334">
    <property type="entry name" value="Pectin_lyas_fold"/>
</dbReference>
<reference evidence="2" key="1">
    <citation type="submission" date="2017-02" db="EMBL/GenBank/DDBJ databases">
        <authorList>
            <person name="Varghese N."/>
            <person name="Submissions S."/>
        </authorList>
    </citation>
    <scope>NUCLEOTIDE SEQUENCE [LARGE SCALE GENOMIC DNA]</scope>
    <source>
        <strain evidence="2">ATCC 51222</strain>
    </source>
</reference>
<dbReference type="SUPFAM" id="SSF51126">
    <property type="entry name" value="Pectin lyase-like"/>
    <property type="match status" value="1"/>
</dbReference>
<evidence type="ECO:0008006" key="3">
    <source>
        <dbReference type="Google" id="ProtNLM"/>
    </source>
</evidence>
<dbReference type="EMBL" id="FUWW01000012">
    <property type="protein sequence ID" value="SJZ64085.1"/>
    <property type="molecule type" value="Genomic_DNA"/>
</dbReference>
<accession>A0A1T4MB01</accession>
<evidence type="ECO:0000313" key="1">
    <source>
        <dbReference type="EMBL" id="SJZ64085.1"/>
    </source>
</evidence>
<evidence type="ECO:0000313" key="2">
    <source>
        <dbReference type="Proteomes" id="UP000190657"/>
    </source>
</evidence>
<dbReference type="Gene3D" id="2.160.20.10">
    <property type="entry name" value="Single-stranded right-handed beta-helix, Pectin lyase-like"/>
    <property type="match status" value="1"/>
</dbReference>
<dbReference type="STRING" id="290054.SAMN02745114_01201"/>
<keyword evidence="2" id="KW-1185">Reference proteome</keyword>
<organism evidence="1 2">
    <name type="scientific">Eubacterium coprostanoligenes</name>
    <dbReference type="NCBI Taxonomy" id="290054"/>
    <lineage>
        <taxon>Bacteria</taxon>
        <taxon>Bacillati</taxon>
        <taxon>Bacillota</taxon>
        <taxon>Clostridia</taxon>
        <taxon>Eubacteriales</taxon>
        <taxon>Eubacteriaceae</taxon>
        <taxon>Eubacterium</taxon>
    </lineage>
</organism>
<proteinExistence type="predicted"/>